<organism evidence="1 2">
    <name type="scientific">Adineta steineri</name>
    <dbReference type="NCBI Taxonomy" id="433720"/>
    <lineage>
        <taxon>Eukaryota</taxon>
        <taxon>Metazoa</taxon>
        <taxon>Spiralia</taxon>
        <taxon>Gnathifera</taxon>
        <taxon>Rotifera</taxon>
        <taxon>Eurotatoria</taxon>
        <taxon>Bdelloidea</taxon>
        <taxon>Adinetida</taxon>
        <taxon>Adinetidae</taxon>
        <taxon>Adineta</taxon>
    </lineage>
</organism>
<proteinExistence type="predicted"/>
<name>A0A814G5J1_9BILA</name>
<keyword evidence="2" id="KW-1185">Reference proteome</keyword>
<protein>
    <submittedName>
        <fullName evidence="1">Uncharacterized protein</fullName>
    </submittedName>
</protein>
<sequence length="206" mass="23114">MCIDREELTSKPIAFVKEEGAMQNEEEVILPMGLVFRIVSYEEIDNENSASLVRITMLRSKVEQEVEKKLSESSVLASTVGTSALVTMAMVLQSLPNSEYCAEFNHFMANTPELVDSNLTAQLQDIMRGKVPFISGVEKFGQLTEKDWTTVQPPQLEPPNLDDPSGTIPNVEVGTIIPPTTRILSSDSEEHRHLCPWLHNLLNRFR</sequence>
<evidence type="ECO:0000313" key="2">
    <source>
        <dbReference type="Proteomes" id="UP000663832"/>
    </source>
</evidence>
<gene>
    <name evidence="1" type="ORF">QVE165_LOCUS14425</name>
</gene>
<dbReference type="OrthoDB" id="10375181at2759"/>
<dbReference type="AlphaFoldDB" id="A0A814G5J1"/>
<reference evidence="1" key="1">
    <citation type="submission" date="2021-02" db="EMBL/GenBank/DDBJ databases">
        <authorList>
            <person name="Nowell W R."/>
        </authorList>
    </citation>
    <scope>NUCLEOTIDE SEQUENCE</scope>
</reference>
<dbReference type="EMBL" id="CAJNOM010000076">
    <property type="protein sequence ID" value="CAF0991577.1"/>
    <property type="molecule type" value="Genomic_DNA"/>
</dbReference>
<accession>A0A814G5J1</accession>
<evidence type="ECO:0000313" key="1">
    <source>
        <dbReference type="EMBL" id="CAF0991577.1"/>
    </source>
</evidence>
<dbReference type="Proteomes" id="UP000663832">
    <property type="component" value="Unassembled WGS sequence"/>
</dbReference>
<comment type="caution">
    <text evidence="1">The sequence shown here is derived from an EMBL/GenBank/DDBJ whole genome shotgun (WGS) entry which is preliminary data.</text>
</comment>